<organism evidence="1 2">
    <name type="scientific">Dichanthelium oligosanthes</name>
    <dbReference type="NCBI Taxonomy" id="888268"/>
    <lineage>
        <taxon>Eukaryota</taxon>
        <taxon>Viridiplantae</taxon>
        <taxon>Streptophyta</taxon>
        <taxon>Embryophyta</taxon>
        <taxon>Tracheophyta</taxon>
        <taxon>Spermatophyta</taxon>
        <taxon>Magnoliopsida</taxon>
        <taxon>Liliopsida</taxon>
        <taxon>Poales</taxon>
        <taxon>Poaceae</taxon>
        <taxon>PACMAD clade</taxon>
        <taxon>Panicoideae</taxon>
        <taxon>Panicodae</taxon>
        <taxon>Paniceae</taxon>
        <taxon>Dichantheliinae</taxon>
        <taxon>Dichanthelium</taxon>
    </lineage>
</organism>
<evidence type="ECO:0000313" key="1">
    <source>
        <dbReference type="EMBL" id="OEL26375.1"/>
    </source>
</evidence>
<accession>A0A1E5VML7</accession>
<comment type="caution">
    <text evidence="1">The sequence shown here is derived from an EMBL/GenBank/DDBJ whole genome shotgun (WGS) entry which is preliminary data.</text>
</comment>
<dbReference type="Proteomes" id="UP000095767">
    <property type="component" value="Unassembled WGS sequence"/>
</dbReference>
<protein>
    <submittedName>
        <fullName evidence="1">Uncharacterized protein</fullName>
    </submittedName>
</protein>
<sequence>LQLCQEMNRHHIGLSTQKKYYWTMYFKTDLYSITENVFNHNACTSQFEAAYDKMLRNIMISWTVSCCLSTK</sequence>
<name>A0A1E5VML7_9POAL</name>
<dbReference type="AlphaFoldDB" id="A0A1E5VML7"/>
<dbReference type="EMBL" id="LWDX02034774">
    <property type="protein sequence ID" value="OEL26375.1"/>
    <property type="molecule type" value="Genomic_DNA"/>
</dbReference>
<keyword evidence="2" id="KW-1185">Reference proteome</keyword>
<proteinExistence type="predicted"/>
<reference evidence="1 2" key="1">
    <citation type="submission" date="2016-09" db="EMBL/GenBank/DDBJ databases">
        <title>The draft genome of Dichanthelium oligosanthes: A C3 panicoid grass species.</title>
        <authorList>
            <person name="Studer A.J."/>
            <person name="Schnable J.C."/>
            <person name="Brutnell T.P."/>
        </authorList>
    </citation>
    <scope>NUCLEOTIDE SEQUENCE [LARGE SCALE GENOMIC DNA]</scope>
    <source>
        <strain evidence="2">cv. Kellogg 1175</strain>
        <tissue evidence="1">Leaf</tissue>
    </source>
</reference>
<evidence type="ECO:0000313" key="2">
    <source>
        <dbReference type="Proteomes" id="UP000095767"/>
    </source>
</evidence>
<feature type="non-terminal residue" evidence="1">
    <location>
        <position position="1"/>
    </location>
</feature>
<gene>
    <name evidence="1" type="ORF">BAE44_0012608</name>
</gene>